<keyword evidence="4" id="KW-0560">Oxidoreductase</keyword>
<comment type="similarity">
    <text evidence="1">Belongs to the LDH/MDH superfamily. LDH family.</text>
</comment>
<dbReference type="InterPro" id="IPR015955">
    <property type="entry name" value="Lactate_DH/Glyco_Ohase_4_C"/>
</dbReference>
<gene>
    <name evidence="7" type="ORF">KHX13_03685</name>
</gene>
<feature type="binding site" evidence="3">
    <location>
        <begin position="121"/>
        <end position="123"/>
    </location>
    <ligand>
        <name>NAD(+)</name>
        <dbReference type="ChEBI" id="CHEBI:57540"/>
    </ligand>
</feature>
<evidence type="ECO:0000256" key="1">
    <source>
        <dbReference type="ARBA" id="ARBA00006054"/>
    </source>
</evidence>
<dbReference type="Proteomes" id="UP000754226">
    <property type="component" value="Unassembled WGS sequence"/>
</dbReference>
<dbReference type="PRINTS" id="PR00086">
    <property type="entry name" value="LLDHDRGNASE"/>
</dbReference>
<name>A0A943I237_9FIRM</name>
<protein>
    <submittedName>
        <fullName evidence="7">L-lactate dehydrogenase</fullName>
    </submittedName>
</protein>
<feature type="active site" description="Proton acceptor" evidence="2">
    <location>
        <position position="178"/>
    </location>
</feature>
<dbReference type="InterPro" id="IPR036291">
    <property type="entry name" value="NAD(P)-bd_dom_sf"/>
</dbReference>
<proteinExistence type="inferred from homology"/>
<sequence>MSKKRIVGVVGLGHVGAHVAYTLGVTGTADLVKLCDINEKKLVSEHQDLMDAAMFMPHHVSYAMASYEELGDCDIIINAIGKIDLLVTHDRDTEMNFTVAQVADFIPKIMKGGFKGIFINITNPCDVVSNLISKLSGLPLGHVFGTGTGLDTSRLVSAISQQTGLDHKSITAYMMGEHGNAQMVPWSVIQFGGKRLEELKDDSRFVFDHDAIKEKTIKGGWVTYVGKGCTEYGIAYTATTLAGYVLRDEKHIMATSAPLRGEYGEDGIFAGVPGVVGENGVEKVVELSLTDAEKKEFKKCCTAIRENIKKAEAIWKKAE</sequence>
<dbReference type="SUPFAM" id="SSF51735">
    <property type="entry name" value="NAD(P)-binding Rossmann-fold domains"/>
    <property type="match status" value="1"/>
</dbReference>
<dbReference type="InterPro" id="IPR001557">
    <property type="entry name" value="L-lactate/malate_DH"/>
</dbReference>
<dbReference type="GO" id="GO:0006089">
    <property type="term" value="P:lactate metabolic process"/>
    <property type="evidence" value="ECO:0007669"/>
    <property type="project" value="TreeGrafter"/>
</dbReference>
<reference evidence="7" key="1">
    <citation type="submission" date="2021-02" db="EMBL/GenBank/DDBJ databases">
        <title>Infant gut strain persistence is associated with maternal origin, phylogeny, and functional potential including surface adhesion and iron acquisition.</title>
        <authorList>
            <person name="Lou Y.C."/>
        </authorList>
    </citation>
    <scope>NUCLEOTIDE SEQUENCE</scope>
    <source>
        <strain evidence="7">L3_106_000M1_dasL3_106_000M1_concoct_15</strain>
    </source>
</reference>
<comment type="caution">
    <text evidence="7">The sequence shown here is derived from an EMBL/GenBank/DDBJ whole genome shotgun (WGS) entry which is preliminary data.</text>
</comment>
<feature type="binding site" evidence="3">
    <location>
        <position position="36"/>
    </location>
    <ligand>
        <name>NAD(+)</name>
        <dbReference type="ChEBI" id="CHEBI:57540"/>
    </ligand>
</feature>
<feature type="domain" description="Lactate/malate dehydrogenase C-terminal" evidence="6">
    <location>
        <begin position="148"/>
        <end position="313"/>
    </location>
</feature>
<dbReference type="GO" id="GO:0004459">
    <property type="term" value="F:L-lactate dehydrogenase (NAD+) activity"/>
    <property type="evidence" value="ECO:0007669"/>
    <property type="project" value="TreeGrafter"/>
</dbReference>
<evidence type="ECO:0000313" key="7">
    <source>
        <dbReference type="EMBL" id="MBS5519424.1"/>
    </source>
</evidence>
<keyword evidence="3" id="KW-0520">NAD</keyword>
<evidence type="ECO:0000256" key="2">
    <source>
        <dbReference type="PIRSR" id="PIRSR000102-1"/>
    </source>
</evidence>
<dbReference type="PANTHER" id="PTHR43128">
    <property type="entry name" value="L-2-HYDROXYCARBOXYLATE DEHYDROGENASE (NAD(P)(+))"/>
    <property type="match status" value="1"/>
</dbReference>
<feature type="binding site" evidence="3">
    <location>
        <begin position="11"/>
        <end position="16"/>
    </location>
    <ligand>
        <name>NAD(+)</name>
        <dbReference type="ChEBI" id="CHEBI:57540"/>
    </ligand>
</feature>
<evidence type="ECO:0000256" key="4">
    <source>
        <dbReference type="RuleBase" id="RU003369"/>
    </source>
</evidence>
<dbReference type="PIRSF" id="PIRSF000102">
    <property type="entry name" value="Lac_mal_DH"/>
    <property type="match status" value="1"/>
</dbReference>
<dbReference type="PANTHER" id="PTHR43128:SF31">
    <property type="entry name" value="L-LACTATE DEHYDROGENASE"/>
    <property type="match status" value="1"/>
</dbReference>
<dbReference type="AlphaFoldDB" id="A0A943I237"/>
<dbReference type="SUPFAM" id="SSF56327">
    <property type="entry name" value="LDH C-terminal domain-like"/>
    <property type="match status" value="1"/>
</dbReference>
<dbReference type="Gene3D" id="3.40.50.720">
    <property type="entry name" value="NAD(P)-binding Rossmann-like Domain"/>
    <property type="match status" value="1"/>
</dbReference>
<dbReference type="Gene3D" id="3.90.110.10">
    <property type="entry name" value="Lactate dehydrogenase/glycoside hydrolase, family 4, C-terminal"/>
    <property type="match status" value="1"/>
</dbReference>
<evidence type="ECO:0000313" key="8">
    <source>
        <dbReference type="Proteomes" id="UP000754226"/>
    </source>
</evidence>
<dbReference type="EMBL" id="JAGZCZ010000004">
    <property type="protein sequence ID" value="MBS5519424.1"/>
    <property type="molecule type" value="Genomic_DNA"/>
</dbReference>
<dbReference type="Pfam" id="PF02866">
    <property type="entry name" value="Ldh_1_C"/>
    <property type="match status" value="1"/>
</dbReference>
<organism evidence="7 8">
    <name type="scientific">Acidaminococcus intestini</name>
    <dbReference type="NCBI Taxonomy" id="187327"/>
    <lineage>
        <taxon>Bacteria</taxon>
        <taxon>Bacillati</taxon>
        <taxon>Bacillota</taxon>
        <taxon>Negativicutes</taxon>
        <taxon>Acidaminococcales</taxon>
        <taxon>Acidaminococcaceae</taxon>
        <taxon>Acidaminococcus</taxon>
    </lineage>
</organism>
<dbReference type="Pfam" id="PF00056">
    <property type="entry name" value="Ldh_1_N"/>
    <property type="match status" value="1"/>
</dbReference>
<evidence type="ECO:0000259" key="5">
    <source>
        <dbReference type="Pfam" id="PF00056"/>
    </source>
</evidence>
<evidence type="ECO:0000259" key="6">
    <source>
        <dbReference type="Pfam" id="PF02866"/>
    </source>
</evidence>
<dbReference type="InterPro" id="IPR022383">
    <property type="entry name" value="Lactate/malate_DH_C"/>
</dbReference>
<dbReference type="InterPro" id="IPR001236">
    <property type="entry name" value="Lactate/malate_DH_N"/>
</dbReference>
<feature type="domain" description="Lactate/malate dehydrogenase N-terminal" evidence="5">
    <location>
        <begin position="7"/>
        <end position="145"/>
    </location>
</feature>
<evidence type="ECO:0000256" key="3">
    <source>
        <dbReference type="PIRSR" id="PIRSR000102-3"/>
    </source>
</evidence>
<accession>A0A943I237</accession>